<accession>A0AAD5BQI4</accession>
<dbReference type="InterPro" id="IPR057375">
    <property type="entry name" value="ULP2A/B_PH"/>
</dbReference>
<comment type="similarity">
    <text evidence="1">Belongs to the peptidase C48 family.</text>
</comment>
<dbReference type="Pfam" id="PF25352">
    <property type="entry name" value="PH_ULP"/>
    <property type="match status" value="1"/>
</dbReference>
<evidence type="ECO:0000256" key="6">
    <source>
        <dbReference type="SAM" id="MobiDB-lite"/>
    </source>
</evidence>
<keyword evidence="4" id="KW-0378">Hydrolase</keyword>
<feature type="domain" description="Ubiquitin-like protease family profile" evidence="7">
    <location>
        <begin position="294"/>
        <end position="491"/>
    </location>
</feature>
<dbReference type="PROSITE" id="PS50600">
    <property type="entry name" value="ULP_PROTEASE"/>
    <property type="match status" value="1"/>
</dbReference>
<gene>
    <name evidence="8" type="ORF">M8C21_018404</name>
</gene>
<dbReference type="InterPro" id="IPR003653">
    <property type="entry name" value="Peptidase_C48_C"/>
</dbReference>
<dbReference type="FunFam" id="3.30.310.130:FF:000006">
    <property type="entry name" value="Probable ubiquitin-like-specific protease 2B"/>
    <property type="match status" value="1"/>
</dbReference>
<evidence type="ECO:0000259" key="7">
    <source>
        <dbReference type="PROSITE" id="PS50600"/>
    </source>
</evidence>
<keyword evidence="2" id="KW-0645">Protease</keyword>
<evidence type="ECO:0000256" key="3">
    <source>
        <dbReference type="ARBA" id="ARBA00022786"/>
    </source>
</evidence>
<dbReference type="Pfam" id="PF02902">
    <property type="entry name" value="Peptidase_C48"/>
    <property type="match status" value="1"/>
</dbReference>
<evidence type="ECO:0000313" key="9">
    <source>
        <dbReference type="Proteomes" id="UP001206925"/>
    </source>
</evidence>
<proteinExistence type="inferred from homology"/>
<keyword evidence="3" id="KW-0833">Ubl conjugation pathway</keyword>
<dbReference type="EMBL" id="JAMZMK010011323">
    <property type="protein sequence ID" value="KAI7727773.1"/>
    <property type="molecule type" value="Genomic_DNA"/>
</dbReference>
<protein>
    <recommendedName>
        <fullName evidence="7">Ubiquitin-like protease family profile domain-containing protein</fullName>
    </recommendedName>
</protein>
<reference evidence="8" key="1">
    <citation type="submission" date="2022-06" db="EMBL/GenBank/DDBJ databases">
        <title>Uncovering the hologenomic basis of an extraordinary plant invasion.</title>
        <authorList>
            <person name="Bieker V.C."/>
            <person name="Martin M.D."/>
            <person name="Gilbert T."/>
            <person name="Hodgins K."/>
            <person name="Battlay P."/>
            <person name="Petersen B."/>
            <person name="Wilson J."/>
        </authorList>
    </citation>
    <scope>NUCLEOTIDE SEQUENCE</scope>
    <source>
        <strain evidence="8">AA19_3_7</strain>
        <tissue evidence="8">Leaf</tissue>
    </source>
</reference>
<dbReference type="GO" id="GO:0006508">
    <property type="term" value="P:proteolysis"/>
    <property type="evidence" value="ECO:0007669"/>
    <property type="project" value="UniProtKB-KW"/>
</dbReference>
<name>A0AAD5BQI4_AMBAR</name>
<evidence type="ECO:0000256" key="4">
    <source>
        <dbReference type="ARBA" id="ARBA00022801"/>
    </source>
</evidence>
<dbReference type="Gene3D" id="1.10.418.20">
    <property type="match status" value="1"/>
</dbReference>
<dbReference type="PANTHER" id="PTHR47764">
    <property type="entry name" value="UBIQUITIN-LIKE-SPECIFIC PROTEASE 2B-RELATED"/>
    <property type="match status" value="1"/>
</dbReference>
<comment type="caution">
    <text evidence="8">The sequence shown here is derived from an EMBL/GenBank/DDBJ whole genome shotgun (WGS) entry which is preliminary data.</text>
</comment>
<feature type="region of interest" description="Disordered" evidence="6">
    <location>
        <begin position="745"/>
        <end position="771"/>
    </location>
</feature>
<sequence>MSTTYPSKKFESFEFECLPDEKNRWPSAQPSTKTKFRCVDSAVDKYNMLQSFAIAIDTKGKKPMDERLIVHDVDERVNERISRSGAALQSSSSNYNSKTLSQSKCTDYFTSCKAATDRKDSDSSQRLHLVDNEFVSIISDDEDIDNSSTMSSDALEDAEGLSEEWGLVDEVTSQDKESSVVVSLECITYGRNCYSKAQLTFFRSSIKLDVSEEGAIGCLTFEWKTLNLISIESRWLDPLKTAEVCLRIKSEHSQKSGVLEVKFTVPDPCWSTKQDRIKSLDAQYKEKWDVDLDSYELFEDITYLEGGGDSIAISKSDFQLLQPEKYLKKIKPADAIVHFFNSFFFRKLVDFDENQSRSIDFKEAFQRVRKWTKKVDVFQKDYIYIPVNFRLHWSLIIICHPGEVVNFTDDEIECSQKVPCILHMDSIKGHHRGLEHCIKGYLWEEWKERNNDASKDISKKIMDLRFIRLEVPQQENSYDCGLFMLHYMELFVKQASNNFNPLNNFISTDWFYPIEASLKRARIKRLIFELIKSNAQKVTSPKLSYELKDEDDDEEEADVQILDETCNAKETCESISDTCVNNSRDDTPLVVKPLKSGDMDINISDSDIDRGSLIADGEQKNHGQIVLYDPSICAMSPTKKTDETEDSVDKQIVIVPETNNTNPVVNHINESMNSLQLKEKSGGDGNVFEPHVVEDSDDDVFETHVVEDSGSDSDSAGFFICDVNNNHQKASSSSSSVFKDVAECGLNRETSKTRQRSPLVFGPRKRRRRSR</sequence>
<dbReference type="Gene3D" id="3.30.310.130">
    <property type="entry name" value="Ubiquitin-related"/>
    <property type="match status" value="1"/>
</dbReference>
<dbReference type="GO" id="GO:0008234">
    <property type="term" value="F:cysteine-type peptidase activity"/>
    <property type="evidence" value="ECO:0007669"/>
    <property type="project" value="InterPro"/>
</dbReference>
<dbReference type="Proteomes" id="UP001206925">
    <property type="component" value="Unassembled WGS sequence"/>
</dbReference>
<evidence type="ECO:0000256" key="2">
    <source>
        <dbReference type="ARBA" id="ARBA00022670"/>
    </source>
</evidence>
<keyword evidence="9" id="KW-1185">Reference proteome</keyword>
<dbReference type="AlphaFoldDB" id="A0AAD5BQI4"/>
<comment type="function">
    <text evidence="5">Protease that catalyzes two essential functions in the SUMO pathway: processing of full-length SUMOs to their mature forms and deconjugation of SUMO from targeted proteins.</text>
</comment>
<evidence type="ECO:0000256" key="5">
    <source>
        <dbReference type="ARBA" id="ARBA00057729"/>
    </source>
</evidence>
<organism evidence="8 9">
    <name type="scientific">Ambrosia artemisiifolia</name>
    <name type="common">Common ragweed</name>
    <dbReference type="NCBI Taxonomy" id="4212"/>
    <lineage>
        <taxon>Eukaryota</taxon>
        <taxon>Viridiplantae</taxon>
        <taxon>Streptophyta</taxon>
        <taxon>Embryophyta</taxon>
        <taxon>Tracheophyta</taxon>
        <taxon>Spermatophyta</taxon>
        <taxon>Magnoliopsida</taxon>
        <taxon>eudicotyledons</taxon>
        <taxon>Gunneridae</taxon>
        <taxon>Pentapetalae</taxon>
        <taxon>asterids</taxon>
        <taxon>campanulids</taxon>
        <taxon>Asterales</taxon>
        <taxon>Asteraceae</taxon>
        <taxon>Asteroideae</taxon>
        <taxon>Heliantheae alliance</taxon>
        <taxon>Heliantheae</taxon>
        <taxon>Ambrosia</taxon>
    </lineage>
</organism>
<dbReference type="SUPFAM" id="SSF54001">
    <property type="entry name" value="Cysteine proteinases"/>
    <property type="match status" value="1"/>
</dbReference>
<dbReference type="PANTHER" id="PTHR47764:SF7">
    <property type="entry name" value="ULP1 PROTEASE FAMILY, C-TERMINAL CATALYTIC DOMAIN-CONTAINING PROTEIN-RELATED"/>
    <property type="match status" value="1"/>
</dbReference>
<dbReference type="InterPro" id="IPR038765">
    <property type="entry name" value="Papain-like_cys_pep_sf"/>
</dbReference>
<evidence type="ECO:0000256" key="1">
    <source>
        <dbReference type="ARBA" id="ARBA00005234"/>
    </source>
</evidence>
<evidence type="ECO:0000313" key="8">
    <source>
        <dbReference type="EMBL" id="KAI7727773.1"/>
    </source>
</evidence>